<feature type="region of interest" description="Disordered" evidence="1">
    <location>
        <begin position="89"/>
        <end position="126"/>
    </location>
</feature>
<proteinExistence type="predicted"/>
<dbReference type="Proteomes" id="UP000051952">
    <property type="component" value="Unassembled WGS sequence"/>
</dbReference>
<dbReference type="EMBL" id="CYKH01000346">
    <property type="protein sequence ID" value="CUF52735.1"/>
    <property type="molecule type" value="Genomic_DNA"/>
</dbReference>
<evidence type="ECO:0000313" key="3">
    <source>
        <dbReference type="Proteomes" id="UP000051952"/>
    </source>
</evidence>
<evidence type="ECO:0000313" key="2">
    <source>
        <dbReference type="EMBL" id="CUF52735.1"/>
    </source>
</evidence>
<dbReference type="VEuPathDB" id="TriTrypDB:BSAL_63320"/>
<keyword evidence="3" id="KW-1185">Reference proteome</keyword>
<evidence type="ECO:0000256" key="1">
    <source>
        <dbReference type="SAM" id="MobiDB-lite"/>
    </source>
</evidence>
<feature type="compositionally biased region" description="Polar residues" evidence="1">
    <location>
        <begin position="113"/>
        <end position="126"/>
    </location>
</feature>
<name>A0A0S4IS03_BODSA</name>
<sequence length="150" mass="15780">MATIMVAKVTLPSLTRADPPAQGPRQTPQVRLPIPLRFSSLNSVRARASTQKPLLAGYDNADILDSVNSFAASTTTVNAWTAPITPLNVSPHHGHGHDHGGQGDFAVSHTRRSPSPGSTTNTAGPSTYSTSVLLLELRAGEATTMLGQIF</sequence>
<protein>
    <submittedName>
        <fullName evidence="2">GPI-anchored surface protein, putative</fullName>
    </submittedName>
</protein>
<gene>
    <name evidence="2" type="ORF">BSAL_63320</name>
</gene>
<dbReference type="AlphaFoldDB" id="A0A0S4IS03"/>
<accession>A0A0S4IS03</accession>
<organism evidence="2 3">
    <name type="scientific">Bodo saltans</name>
    <name type="common">Flagellated protozoan</name>
    <dbReference type="NCBI Taxonomy" id="75058"/>
    <lineage>
        <taxon>Eukaryota</taxon>
        <taxon>Discoba</taxon>
        <taxon>Euglenozoa</taxon>
        <taxon>Kinetoplastea</taxon>
        <taxon>Metakinetoplastina</taxon>
        <taxon>Eubodonida</taxon>
        <taxon>Bodonidae</taxon>
        <taxon>Bodo</taxon>
    </lineage>
</organism>
<reference evidence="3" key="1">
    <citation type="submission" date="2015-09" db="EMBL/GenBank/DDBJ databases">
        <authorList>
            <consortium name="Pathogen Informatics"/>
        </authorList>
    </citation>
    <scope>NUCLEOTIDE SEQUENCE [LARGE SCALE GENOMIC DNA]</scope>
    <source>
        <strain evidence="3">Lake Konstanz</strain>
    </source>
</reference>